<feature type="signal peptide" evidence="1">
    <location>
        <begin position="1"/>
        <end position="22"/>
    </location>
</feature>
<feature type="chain" id="PRO_5039912411" evidence="1">
    <location>
        <begin position="23"/>
        <end position="236"/>
    </location>
</feature>
<reference evidence="2" key="2">
    <citation type="submission" date="2021-04" db="EMBL/GenBank/DDBJ databases">
        <authorList>
            <person name="Podell S."/>
        </authorList>
    </citation>
    <scope>NUCLEOTIDE SEQUENCE</scope>
    <source>
        <strain evidence="2">Hildebrandi</strain>
    </source>
</reference>
<proteinExistence type="predicted"/>
<reference evidence="2" key="1">
    <citation type="journal article" date="2021" name="Sci. Rep.">
        <title>Diploid genomic architecture of Nitzschia inconspicua, an elite biomass production diatom.</title>
        <authorList>
            <person name="Oliver A."/>
            <person name="Podell S."/>
            <person name="Pinowska A."/>
            <person name="Traller J.C."/>
            <person name="Smith S.R."/>
            <person name="McClure R."/>
            <person name="Beliaev A."/>
            <person name="Bohutskyi P."/>
            <person name="Hill E.A."/>
            <person name="Rabines A."/>
            <person name="Zheng H."/>
            <person name="Allen L.Z."/>
            <person name="Kuo A."/>
            <person name="Grigoriev I.V."/>
            <person name="Allen A.E."/>
            <person name="Hazlebeck D."/>
            <person name="Allen E.E."/>
        </authorList>
    </citation>
    <scope>NUCLEOTIDE SEQUENCE</scope>
    <source>
        <strain evidence="2">Hildebrandi</strain>
    </source>
</reference>
<gene>
    <name evidence="2" type="ORF">IV203_000729</name>
</gene>
<keyword evidence="1" id="KW-0732">Signal</keyword>
<protein>
    <submittedName>
        <fullName evidence="2">Uncharacterized protein</fullName>
    </submittedName>
</protein>
<dbReference type="AlphaFoldDB" id="A0A9K3L764"/>
<comment type="caution">
    <text evidence="2">The sequence shown here is derived from an EMBL/GenBank/DDBJ whole genome shotgun (WGS) entry which is preliminary data.</text>
</comment>
<dbReference type="OrthoDB" id="41874at2759"/>
<evidence type="ECO:0000313" key="2">
    <source>
        <dbReference type="EMBL" id="KAG7356043.1"/>
    </source>
</evidence>
<evidence type="ECO:0000313" key="3">
    <source>
        <dbReference type="Proteomes" id="UP000693970"/>
    </source>
</evidence>
<dbReference type="Proteomes" id="UP000693970">
    <property type="component" value="Unassembled WGS sequence"/>
</dbReference>
<keyword evidence="3" id="KW-1185">Reference proteome</keyword>
<dbReference type="EMBL" id="JAGRRH010000015">
    <property type="protein sequence ID" value="KAG7356043.1"/>
    <property type="molecule type" value="Genomic_DNA"/>
</dbReference>
<evidence type="ECO:0000256" key="1">
    <source>
        <dbReference type="SAM" id="SignalP"/>
    </source>
</evidence>
<name>A0A9K3L764_9STRA</name>
<sequence>MKIVAVPLIALVAANGLSVAEGFSATSGRGNNNNILVIQARYSNNVPLRVSATVEDETKSDFASAMPAEVDPHDIIGVEPEKLALGINPDEFLEWVGTKDQLMKKFQADNKNFSPERVQEEVERFMMDAESVNMYIKYLKDRKENPQKYANEALEAELSLSNPKTAALYAAWLIAGLSFGYIKNEIIEPKFASGEWKNLEINLPFLSSKTEATVEAVSSVSQAVDTILQQSTDLVS</sequence>
<accession>A0A9K3L764</accession>
<organism evidence="2 3">
    <name type="scientific">Nitzschia inconspicua</name>
    <dbReference type="NCBI Taxonomy" id="303405"/>
    <lineage>
        <taxon>Eukaryota</taxon>
        <taxon>Sar</taxon>
        <taxon>Stramenopiles</taxon>
        <taxon>Ochrophyta</taxon>
        <taxon>Bacillariophyta</taxon>
        <taxon>Bacillariophyceae</taxon>
        <taxon>Bacillariophycidae</taxon>
        <taxon>Bacillariales</taxon>
        <taxon>Bacillariaceae</taxon>
        <taxon>Nitzschia</taxon>
    </lineage>
</organism>